<keyword evidence="3" id="KW-1185">Reference proteome</keyword>
<feature type="compositionally biased region" description="Basic and acidic residues" evidence="1">
    <location>
        <begin position="258"/>
        <end position="272"/>
    </location>
</feature>
<proteinExistence type="predicted"/>
<dbReference type="AlphaFoldDB" id="A0ABD0U5Q1"/>
<evidence type="ECO:0000256" key="1">
    <source>
        <dbReference type="SAM" id="MobiDB-lite"/>
    </source>
</evidence>
<feature type="region of interest" description="Disordered" evidence="1">
    <location>
        <begin position="159"/>
        <end position="217"/>
    </location>
</feature>
<comment type="caution">
    <text evidence="2">The sequence shown here is derived from an EMBL/GenBank/DDBJ whole genome shotgun (WGS) entry which is preliminary data.</text>
</comment>
<protein>
    <submittedName>
        <fullName evidence="2">Uncharacterized protein</fullName>
    </submittedName>
</protein>
<organism evidence="2 3">
    <name type="scientific">Dendrobium thyrsiflorum</name>
    <name type="common">Pinecone-like raceme dendrobium</name>
    <name type="synonym">Orchid</name>
    <dbReference type="NCBI Taxonomy" id="117978"/>
    <lineage>
        <taxon>Eukaryota</taxon>
        <taxon>Viridiplantae</taxon>
        <taxon>Streptophyta</taxon>
        <taxon>Embryophyta</taxon>
        <taxon>Tracheophyta</taxon>
        <taxon>Spermatophyta</taxon>
        <taxon>Magnoliopsida</taxon>
        <taxon>Liliopsida</taxon>
        <taxon>Asparagales</taxon>
        <taxon>Orchidaceae</taxon>
        <taxon>Epidendroideae</taxon>
        <taxon>Malaxideae</taxon>
        <taxon>Dendrobiinae</taxon>
        <taxon>Dendrobium</taxon>
    </lineage>
</organism>
<dbReference type="EMBL" id="JANQDX010000017">
    <property type="protein sequence ID" value="KAL0907696.1"/>
    <property type="molecule type" value="Genomic_DNA"/>
</dbReference>
<sequence>MEKKKMSDFPPYPKGPIYRMKGGGDEKKWREIFKKIGGRRLLEAFSNYSEFFRNFSEFFELKIAIFEIYKKMVGPIFQKKKNNIQRGAHAPHNWHACWHPRWRAGPGDRPVWPPKRVRAQIFCSDDPILTFLGSSESFFDISDPISTLSKLNGAPIINRTERIENTNPTTPNSTQSEPRGGPEQEEKKRRREEEKEETRPRPPSESAGPPPDTAKSCKFWPISRQLILVTLEELKLRIHIQIEEHNEELDEDFHNYHITDNRSSENSSKDLSGDDVTQEINNHNHDIPSHQQVQDHAI</sequence>
<feature type="compositionally biased region" description="Basic and acidic residues" evidence="1">
    <location>
        <begin position="180"/>
        <end position="202"/>
    </location>
</feature>
<feature type="compositionally biased region" description="Polar residues" evidence="1">
    <location>
        <begin position="289"/>
        <end position="298"/>
    </location>
</feature>
<accession>A0ABD0U5Q1</accession>
<dbReference type="Proteomes" id="UP001552299">
    <property type="component" value="Unassembled WGS sequence"/>
</dbReference>
<gene>
    <name evidence="2" type="ORF">M5K25_022126</name>
</gene>
<reference evidence="2 3" key="1">
    <citation type="journal article" date="2024" name="Plant Biotechnol. J.">
        <title>Dendrobium thyrsiflorum genome and its molecular insights into genes involved in important horticultural traits.</title>
        <authorList>
            <person name="Chen B."/>
            <person name="Wang J.Y."/>
            <person name="Zheng P.J."/>
            <person name="Li K.L."/>
            <person name="Liang Y.M."/>
            <person name="Chen X.F."/>
            <person name="Zhang C."/>
            <person name="Zhao X."/>
            <person name="He X."/>
            <person name="Zhang G.Q."/>
            <person name="Liu Z.J."/>
            <person name="Xu Q."/>
        </authorList>
    </citation>
    <scope>NUCLEOTIDE SEQUENCE [LARGE SCALE GENOMIC DNA]</scope>
    <source>
        <strain evidence="2">GZMU011</strain>
    </source>
</reference>
<evidence type="ECO:0000313" key="2">
    <source>
        <dbReference type="EMBL" id="KAL0907696.1"/>
    </source>
</evidence>
<name>A0ABD0U5Q1_DENTH</name>
<feature type="region of interest" description="Disordered" evidence="1">
    <location>
        <begin position="258"/>
        <end position="298"/>
    </location>
</feature>
<evidence type="ECO:0000313" key="3">
    <source>
        <dbReference type="Proteomes" id="UP001552299"/>
    </source>
</evidence>